<dbReference type="AlphaFoldDB" id="A0A9W6SBD4"/>
<comment type="caution">
    <text evidence="2">The sequence shown here is derived from an EMBL/GenBank/DDBJ whole genome shotgun (WGS) entry which is preliminary data.</text>
</comment>
<reference evidence="2" key="1">
    <citation type="submission" date="2023-03" db="EMBL/GenBank/DDBJ databases">
        <title>Actinoallomurus iriomotensis NBRC 103684.</title>
        <authorList>
            <person name="Ichikawa N."/>
            <person name="Sato H."/>
            <person name="Tonouchi N."/>
        </authorList>
    </citation>
    <scope>NUCLEOTIDE SEQUENCE</scope>
    <source>
        <strain evidence="2">NBRC 103684</strain>
    </source>
</reference>
<dbReference type="Proteomes" id="UP001165074">
    <property type="component" value="Unassembled WGS sequence"/>
</dbReference>
<gene>
    <name evidence="2" type="ORF">Airi02_086980</name>
</gene>
<evidence type="ECO:0000256" key="1">
    <source>
        <dbReference type="SAM" id="MobiDB-lite"/>
    </source>
</evidence>
<protein>
    <submittedName>
        <fullName evidence="2">Uncharacterized protein</fullName>
    </submittedName>
</protein>
<organism evidence="2 3">
    <name type="scientific">Actinoallomurus iriomotensis</name>
    <dbReference type="NCBI Taxonomy" id="478107"/>
    <lineage>
        <taxon>Bacteria</taxon>
        <taxon>Bacillati</taxon>
        <taxon>Actinomycetota</taxon>
        <taxon>Actinomycetes</taxon>
        <taxon>Streptosporangiales</taxon>
        <taxon>Thermomonosporaceae</taxon>
        <taxon>Actinoallomurus</taxon>
    </lineage>
</organism>
<proteinExistence type="predicted"/>
<sequence>MLAIYRGWGRLAEVGFILRVIVISSRFERSWLAWRAVDRRRLPMSYDGSEPALAGLEVAEVLRTPAGRLGALTVAGRERRGMPPARGPERLPVRRADR</sequence>
<evidence type="ECO:0000313" key="2">
    <source>
        <dbReference type="EMBL" id="GLY90769.1"/>
    </source>
</evidence>
<dbReference type="EMBL" id="BSTK01000017">
    <property type="protein sequence ID" value="GLY90769.1"/>
    <property type="molecule type" value="Genomic_DNA"/>
</dbReference>
<name>A0A9W6SBD4_9ACTN</name>
<evidence type="ECO:0000313" key="3">
    <source>
        <dbReference type="Proteomes" id="UP001165074"/>
    </source>
</evidence>
<accession>A0A9W6SBD4</accession>
<feature type="region of interest" description="Disordered" evidence="1">
    <location>
        <begin position="77"/>
        <end position="98"/>
    </location>
</feature>
<keyword evidence="3" id="KW-1185">Reference proteome</keyword>